<dbReference type="GO" id="GO:0003824">
    <property type="term" value="F:catalytic activity"/>
    <property type="evidence" value="ECO:0007669"/>
    <property type="project" value="InterPro"/>
</dbReference>
<proteinExistence type="predicted"/>
<dbReference type="Gene3D" id="1.20.120.680">
    <property type="entry name" value="Formiminotetrahydrofolate cyclodeaminase monomer, up-and-down helical bundle"/>
    <property type="match status" value="1"/>
</dbReference>
<dbReference type="SUPFAM" id="SSF101262">
    <property type="entry name" value="Methenyltetrahydrofolate cyclohydrolase-like"/>
    <property type="match status" value="1"/>
</dbReference>
<evidence type="ECO:0000313" key="3">
    <source>
        <dbReference type="Proteomes" id="UP000185596"/>
    </source>
</evidence>
<dbReference type="STRING" id="1912961.BU204_27615"/>
<organism evidence="2 3">
    <name type="scientific">Actinophytocola xanthii</name>
    <dbReference type="NCBI Taxonomy" id="1912961"/>
    <lineage>
        <taxon>Bacteria</taxon>
        <taxon>Bacillati</taxon>
        <taxon>Actinomycetota</taxon>
        <taxon>Actinomycetes</taxon>
        <taxon>Pseudonocardiales</taxon>
        <taxon>Pseudonocardiaceae</taxon>
    </lineage>
</organism>
<dbReference type="InterPro" id="IPR036178">
    <property type="entry name" value="Formintransfe-cycloase-like_sf"/>
</dbReference>
<keyword evidence="3" id="KW-1185">Reference proteome</keyword>
<feature type="domain" description="Cyclodeaminase/cyclohydrolase" evidence="1">
    <location>
        <begin position="8"/>
        <end position="152"/>
    </location>
</feature>
<dbReference type="InterPro" id="IPR007044">
    <property type="entry name" value="Cyclodeamin/CycHdrlase"/>
</dbReference>
<comment type="caution">
    <text evidence="2">The sequence shown here is derived from an EMBL/GenBank/DDBJ whole genome shotgun (WGS) entry which is preliminary data.</text>
</comment>
<dbReference type="RefSeq" id="WP_075128681.1">
    <property type="nucleotide sequence ID" value="NZ_MSIE01000056.1"/>
</dbReference>
<dbReference type="EMBL" id="MSIE01000056">
    <property type="protein sequence ID" value="OLF13434.1"/>
    <property type="molecule type" value="Genomic_DNA"/>
</dbReference>
<evidence type="ECO:0000259" key="1">
    <source>
        <dbReference type="Pfam" id="PF04961"/>
    </source>
</evidence>
<name>A0A1Q8CGG0_9PSEU</name>
<dbReference type="AlphaFoldDB" id="A0A1Q8CGG0"/>
<gene>
    <name evidence="2" type="ORF">BU204_27615</name>
</gene>
<sequence length="155" mass="15493">MTLLHLSVGGLFERVAARTPAPGGGAVAALTAASAAALVAMAARFSDESAARAEELRAHLEPLADADAAAYTAVLAARRLPADDPTRARRVAEALAEATEVPRRVASAAAEVAALAAHLVETGNPNLVGDARVAQLLAEAAAKAATALVDINEGG</sequence>
<reference evidence="2 3" key="1">
    <citation type="submission" date="2016-12" db="EMBL/GenBank/DDBJ databases">
        <title>The draft genome sequence of Actinophytocola sp. 11-183.</title>
        <authorList>
            <person name="Wang W."/>
            <person name="Yuan L."/>
        </authorList>
    </citation>
    <scope>NUCLEOTIDE SEQUENCE [LARGE SCALE GENOMIC DNA]</scope>
    <source>
        <strain evidence="2 3">11-183</strain>
    </source>
</reference>
<dbReference type="Pfam" id="PF04961">
    <property type="entry name" value="FTCD_C"/>
    <property type="match status" value="1"/>
</dbReference>
<accession>A0A1Q8CGG0</accession>
<protein>
    <recommendedName>
        <fullName evidence="1">Cyclodeaminase/cyclohydrolase domain-containing protein</fullName>
    </recommendedName>
</protein>
<evidence type="ECO:0000313" key="2">
    <source>
        <dbReference type="EMBL" id="OLF13434.1"/>
    </source>
</evidence>
<dbReference type="Proteomes" id="UP000185596">
    <property type="component" value="Unassembled WGS sequence"/>
</dbReference>